<feature type="signal peptide" evidence="1">
    <location>
        <begin position="1"/>
        <end position="31"/>
    </location>
</feature>
<dbReference type="PANTHER" id="PTHR36922:SF1">
    <property type="entry name" value="DUF1993 DOMAIN-CONTAINING PROTEIN"/>
    <property type="match status" value="1"/>
</dbReference>
<keyword evidence="1" id="KW-0732">Signal</keyword>
<dbReference type="SUPFAM" id="SSF109854">
    <property type="entry name" value="DinB/YfiT-like putative metalloenzymes"/>
    <property type="match status" value="1"/>
</dbReference>
<dbReference type="AlphaFoldDB" id="A0A1D8I8D4"/>
<evidence type="ECO:0000313" key="4">
    <source>
        <dbReference type="Proteomes" id="UP000494122"/>
    </source>
</evidence>
<proteinExistence type="predicted"/>
<evidence type="ECO:0000313" key="5">
    <source>
        <dbReference type="Proteomes" id="UP000494161"/>
    </source>
</evidence>
<accession>A0A1D8I8D4</accession>
<dbReference type="Proteomes" id="UP000494122">
    <property type="component" value="Unassembled WGS sequence"/>
</dbReference>
<dbReference type="GeneID" id="55559903"/>
<sequence length="170" mass="18568">MSLTMYQASVPVFIRGLTVLAALLEKGAAHAAANGIDPAELVNARLAPDMYPLSGQVQRASDASKFAVQRLSQVESPRFPDEEATFEQLQQRVADTIAYLRSVPADKLDGAESRKVTLSFGEFKPEFQGDAYLLTFALPNFYFHVTTAYDILRHAGVAIGKLDFLGPYPA</sequence>
<dbReference type="Gene3D" id="1.20.120.450">
    <property type="entry name" value="dinb family like domain"/>
    <property type="match status" value="1"/>
</dbReference>
<keyword evidence="5" id="KW-1185">Reference proteome</keyword>
<dbReference type="InterPro" id="IPR018531">
    <property type="entry name" value="DUF1993"/>
</dbReference>
<gene>
    <name evidence="2" type="ORF">LMG3328_05838</name>
    <name evidence="3" type="ORF">LMG7053_05327</name>
</gene>
<feature type="chain" id="PRO_5009107829" evidence="1">
    <location>
        <begin position="32"/>
        <end position="170"/>
    </location>
</feature>
<reference evidence="4 5" key="1">
    <citation type="submission" date="2020-04" db="EMBL/GenBank/DDBJ databases">
        <authorList>
            <person name="De Canck E."/>
        </authorList>
    </citation>
    <scope>NUCLEOTIDE SEQUENCE [LARGE SCALE GENOMIC DNA]</scope>
    <source>
        <strain evidence="2 4">LMG 3328</strain>
        <strain evidence="3 5">LMG 7053</strain>
    </source>
</reference>
<dbReference type="EMBL" id="CADILE010000031">
    <property type="protein sequence ID" value="CAB3925749.1"/>
    <property type="molecule type" value="Genomic_DNA"/>
</dbReference>
<name>A0A1D8I8D4_9BURK</name>
<organism evidence="2 4">
    <name type="scientific">Achromobacter ruhlandii</name>
    <dbReference type="NCBI Taxonomy" id="72557"/>
    <lineage>
        <taxon>Bacteria</taxon>
        <taxon>Pseudomonadati</taxon>
        <taxon>Pseudomonadota</taxon>
        <taxon>Betaproteobacteria</taxon>
        <taxon>Burkholderiales</taxon>
        <taxon>Alcaligenaceae</taxon>
        <taxon>Achromobacter</taxon>
    </lineage>
</organism>
<dbReference type="Pfam" id="PF09351">
    <property type="entry name" value="DUF1993"/>
    <property type="match status" value="1"/>
</dbReference>
<protein>
    <submittedName>
        <fullName evidence="2">Uncharacterized protein</fullName>
    </submittedName>
</protein>
<evidence type="ECO:0000256" key="1">
    <source>
        <dbReference type="SAM" id="SignalP"/>
    </source>
</evidence>
<evidence type="ECO:0000313" key="3">
    <source>
        <dbReference type="EMBL" id="CAB3957592.1"/>
    </source>
</evidence>
<evidence type="ECO:0000313" key="2">
    <source>
        <dbReference type="EMBL" id="CAB3925749.1"/>
    </source>
</evidence>
<dbReference type="InterPro" id="IPR034660">
    <property type="entry name" value="DinB/YfiT-like"/>
</dbReference>
<dbReference type="PANTHER" id="PTHR36922">
    <property type="entry name" value="BLL2446 PROTEIN"/>
    <property type="match status" value="1"/>
</dbReference>
<dbReference type="RefSeq" id="WP_054419645.1">
    <property type="nucleotide sequence ID" value="NZ_CADIJL010000054.1"/>
</dbReference>
<dbReference type="EMBL" id="CADILJ010000084">
    <property type="protein sequence ID" value="CAB3957592.1"/>
    <property type="molecule type" value="Genomic_DNA"/>
</dbReference>
<dbReference type="Proteomes" id="UP000494161">
    <property type="component" value="Unassembled WGS sequence"/>
</dbReference>